<feature type="region of interest" description="Disordered" evidence="1">
    <location>
        <begin position="140"/>
        <end position="169"/>
    </location>
</feature>
<gene>
    <name evidence="3" type="ORF">AARE701A_LOCUS16067</name>
</gene>
<keyword evidence="4" id="KW-1185">Reference proteome</keyword>
<organism evidence="3 4">
    <name type="scientific">Arabidopsis arenosa</name>
    <name type="common">Sand rock-cress</name>
    <name type="synonym">Cardaminopsis arenosa</name>
    <dbReference type="NCBI Taxonomy" id="38785"/>
    <lineage>
        <taxon>Eukaryota</taxon>
        <taxon>Viridiplantae</taxon>
        <taxon>Streptophyta</taxon>
        <taxon>Embryophyta</taxon>
        <taxon>Tracheophyta</taxon>
        <taxon>Spermatophyta</taxon>
        <taxon>Magnoliopsida</taxon>
        <taxon>eudicotyledons</taxon>
        <taxon>Gunneridae</taxon>
        <taxon>Pentapetalae</taxon>
        <taxon>rosids</taxon>
        <taxon>malvids</taxon>
        <taxon>Brassicales</taxon>
        <taxon>Brassicaceae</taxon>
        <taxon>Camelineae</taxon>
        <taxon>Arabidopsis</taxon>
    </lineage>
</organism>
<feature type="compositionally biased region" description="Gly residues" evidence="1">
    <location>
        <begin position="146"/>
        <end position="162"/>
    </location>
</feature>
<evidence type="ECO:0000256" key="2">
    <source>
        <dbReference type="SAM" id="Phobius"/>
    </source>
</evidence>
<proteinExistence type="predicted"/>
<feature type="transmembrane region" description="Helical" evidence="2">
    <location>
        <begin position="221"/>
        <end position="239"/>
    </location>
</feature>
<evidence type="ECO:0000313" key="4">
    <source>
        <dbReference type="Proteomes" id="UP000682877"/>
    </source>
</evidence>
<dbReference type="Proteomes" id="UP000682877">
    <property type="component" value="Chromosome 6"/>
</dbReference>
<accession>A0A8S2AM54</accession>
<dbReference type="EMBL" id="LR999456">
    <property type="protein sequence ID" value="CAE6119233.1"/>
    <property type="molecule type" value="Genomic_DNA"/>
</dbReference>
<feature type="region of interest" description="Disordered" evidence="1">
    <location>
        <begin position="1"/>
        <end position="23"/>
    </location>
</feature>
<keyword evidence="2" id="KW-0812">Transmembrane</keyword>
<keyword evidence="2" id="KW-1133">Transmembrane helix</keyword>
<evidence type="ECO:0000313" key="3">
    <source>
        <dbReference type="EMBL" id="CAE6119233.1"/>
    </source>
</evidence>
<keyword evidence="2" id="KW-0472">Membrane</keyword>
<reference evidence="3" key="1">
    <citation type="submission" date="2021-01" db="EMBL/GenBank/DDBJ databases">
        <authorList>
            <person name="Bezrukov I."/>
        </authorList>
    </citation>
    <scope>NUCLEOTIDE SEQUENCE</scope>
</reference>
<feature type="region of interest" description="Disordered" evidence="1">
    <location>
        <begin position="93"/>
        <end position="122"/>
    </location>
</feature>
<name>A0A8S2AM54_ARAAE</name>
<feature type="compositionally biased region" description="Polar residues" evidence="1">
    <location>
        <begin position="1"/>
        <end position="10"/>
    </location>
</feature>
<sequence length="975" mass="107093">MSSTDSTTGLAPTDPPPTETDAERVAREGVVNNAGGNGGFFGSLGAIFALIVCFQPPADNDLETGLLNHEDDIGGGQNWNLFSRFCNCFSAPPTASSDDDDEEIVGGGSAPPTDAGEVHTAFPHGDNQEIVDAENGRVNDRLAGAGTSGAGTSGAGTSGAGTSGSNVNLAGQNPNFFSRNFNWWGTPPANANGGQEEAGQEETNAEDKDVWNRFVEKGNHFVQWLLGTVFLFVPASYLVQGESDPKDKPAILSAYSYLTDELQSKLPDFFLPTMLLYIGFYMGSMLFRTKKVVRGFQAVGLVLGLVATVESLAYVGFEASMWAAGGFVFLVAVLTISKASSFGSSLRESLQAGGQLVVPENAYARVNMLHSLLHKTISQHRLKQALAAESKVAKLKTSMQRLEATASKKPPITTSLFGRMALSFRSSPNLAAAAEAAALAVIRPVEAKYPALLFKQQLAAYVEKIFGMIRDNLKQELSALISMCIQAPRISKGGVQRSGRSLGKDSPAIHWQSIIDGSILLPNSTNVTLTLTNPESNKISMKNFVNLVKEEYEKTRKNCILSGKMRKRVDWNLAAKSYLEFNGEKIKQIVRFDKFKPDFCNIIRLDNIWDLTPDTDLLKELPQTYSFETAIADLIWLGGGKVEDMCQDGKTPSSGLSYTYKLVYHGCSNDEHRDSDKAEDNSLQAVWSCSRGDRRLISVDVLEDRISIFDSWGKIGASLHRYHKSKAIGSEPPYLMVEIFESECKIPEIYQLQCRLKNIYFPYIQDFCDEISKTGRTERPVEFQVNGEDLAELTGGEVATINLNSKGREFWFQIRFVHSEMKKGSLTSQEANARLKFAYFPIVRETESIYKESIDIILESLGKEGYKASESFETFSRLSVRRLGRLLPEVPWVSLLWSQFAGLPGVLTVPVARQGINSVYGKGRQSNYFAEMLSTDLASQNPFSLALKKFGSKSKEKDNDVNVALHRKGEALVCN</sequence>
<feature type="transmembrane region" description="Helical" evidence="2">
    <location>
        <begin position="299"/>
        <end position="315"/>
    </location>
</feature>
<feature type="transmembrane region" description="Helical" evidence="2">
    <location>
        <begin position="269"/>
        <end position="287"/>
    </location>
</feature>
<protein>
    <submittedName>
        <fullName evidence="3">Uncharacterized protein</fullName>
    </submittedName>
</protein>
<evidence type="ECO:0000256" key="1">
    <source>
        <dbReference type="SAM" id="MobiDB-lite"/>
    </source>
</evidence>
<dbReference type="AlphaFoldDB" id="A0A8S2AM54"/>